<dbReference type="Pfam" id="PF06996">
    <property type="entry name" value="T6SS_TssG"/>
    <property type="match status" value="1"/>
</dbReference>
<name>W1Y240_9ZZZZ</name>
<sequence length="114" mass="12606">INHSKMLAYSGILANPGRSPEIICGLVSHCFDLSEVTLQNWQRRKVDIEPDQQNSLGSYSLKNGEKLAGRSVLANFVLGTRVPDLSGKFQLSITSLTRKQFLSFLPSGENFLPL</sequence>
<organism evidence="1">
    <name type="scientific">human gut metagenome</name>
    <dbReference type="NCBI Taxonomy" id="408170"/>
    <lineage>
        <taxon>unclassified sequences</taxon>
        <taxon>metagenomes</taxon>
        <taxon>organismal metagenomes</taxon>
    </lineage>
</organism>
<protein>
    <submittedName>
        <fullName evidence="1">Type VI secretion protein</fullName>
    </submittedName>
</protein>
<dbReference type="PANTHER" id="PTHR35564:SF3">
    <property type="entry name" value="TYPE VI SECRETION SYSTEM BASEPLATE SUBUNIT TSSG"/>
    <property type="match status" value="1"/>
</dbReference>
<dbReference type="PANTHER" id="PTHR35564">
    <property type="match status" value="1"/>
</dbReference>
<dbReference type="EMBL" id="AZMM01009906">
    <property type="protein sequence ID" value="ETJ35735.1"/>
    <property type="molecule type" value="Genomic_DNA"/>
</dbReference>
<evidence type="ECO:0000313" key="1">
    <source>
        <dbReference type="EMBL" id="ETJ35735.1"/>
    </source>
</evidence>
<feature type="non-terminal residue" evidence="1">
    <location>
        <position position="114"/>
    </location>
</feature>
<dbReference type="InterPro" id="IPR010732">
    <property type="entry name" value="T6SS_TssG-like"/>
</dbReference>
<dbReference type="AlphaFoldDB" id="W1Y240"/>
<feature type="non-terminal residue" evidence="1">
    <location>
        <position position="1"/>
    </location>
</feature>
<comment type="caution">
    <text evidence="1">The sequence shown here is derived from an EMBL/GenBank/DDBJ whole genome shotgun (WGS) entry which is preliminary data.</text>
</comment>
<accession>W1Y240</accession>
<reference evidence="1" key="1">
    <citation type="submission" date="2013-12" db="EMBL/GenBank/DDBJ databases">
        <title>A Varibaculum cambriense genome reconstructed from a premature infant gut community with otherwise low bacterial novelty that shifts toward anaerobic metabolism during the third week of life.</title>
        <authorList>
            <person name="Brown C.T."/>
            <person name="Sharon I."/>
            <person name="Thomas B.C."/>
            <person name="Castelle C.J."/>
            <person name="Morowitz M.J."/>
            <person name="Banfield J.F."/>
        </authorList>
    </citation>
    <scope>NUCLEOTIDE SEQUENCE</scope>
</reference>
<proteinExistence type="predicted"/>
<gene>
    <name evidence="1" type="ORF">Q604_UNBC09906G0001</name>
</gene>